<evidence type="ECO:0000256" key="3">
    <source>
        <dbReference type="ARBA" id="ARBA00022679"/>
    </source>
</evidence>
<comment type="function">
    <text evidence="6">Catalyzes two activities which are involved in the cyclic version of arginine biosynthesis: the synthesis of N-acetylglutamate from glutamate and acetyl-CoA as the acetyl donor, and of ornithine by transacetylation between N(2)-acetylornithine and glutamate.</text>
</comment>
<evidence type="ECO:0000256" key="1">
    <source>
        <dbReference type="ARBA" id="ARBA00006774"/>
    </source>
</evidence>
<feature type="active site" description="Nucleophile" evidence="6">
    <location>
        <position position="184"/>
    </location>
</feature>
<dbReference type="InterPro" id="IPR016117">
    <property type="entry name" value="ArgJ-like_dom_sf"/>
</dbReference>
<dbReference type="EC" id="2.3.1.35" evidence="6"/>
<feature type="binding site" evidence="6">
    <location>
        <position position="184"/>
    </location>
    <ligand>
        <name>substrate</name>
    </ligand>
</feature>
<evidence type="ECO:0000256" key="5">
    <source>
        <dbReference type="ARBA" id="ARBA00023315"/>
    </source>
</evidence>
<dbReference type="CDD" id="cd02152">
    <property type="entry name" value="OAT"/>
    <property type="match status" value="1"/>
</dbReference>
<comment type="catalytic activity">
    <reaction evidence="6">
        <text>N(2)-acetyl-L-ornithine + L-glutamate = N-acetyl-L-glutamate + L-ornithine</text>
        <dbReference type="Rhea" id="RHEA:15349"/>
        <dbReference type="ChEBI" id="CHEBI:29985"/>
        <dbReference type="ChEBI" id="CHEBI:44337"/>
        <dbReference type="ChEBI" id="CHEBI:46911"/>
        <dbReference type="ChEBI" id="CHEBI:57805"/>
        <dbReference type="EC" id="2.3.1.35"/>
    </reaction>
</comment>
<feature type="binding site" evidence="6">
    <location>
        <position position="151"/>
    </location>
    <ligand>
        <name>substrate</name>
    </ligand>
</feature>
<comment type="subunit">
    <text evidence="2 6">Heterotetramer of two alpha and two beta chains.</text>
</comment>
<dbReference type="RefSeq" id="WP_282012498.1">
    <property type="nucleotide sequence ID" value="NZ_OX336137.1"/>
</dbReference>
<dbReference type="SUPFAM" id="SSF56266">
    <property type="entry name" value="DmpA/ArgJ-like"/>
    <property type="match status" value="1"/>
</dbReference>
<dbReference type="InterPro" id="IPR002813">
    <property type="entry name" value="Arg_biosynth_ArgJ"/>
</dbReference>
<feature type="binding site" evidence="6">
    <location>
        <position position="398"/>
    </location>
    <ligand>
        <name>substrate</name>
    </ligand>
</feature>
<comment type="similarity">
    <text evidence="1 6">Belongs to the ArgJ family.</text>
</comment>
<dbReference type="Gene3D" id="3.10.20.340">
    <property type="entry name" value="ArgJ beta chain, C-terminal domain"/>
    <property type="match status" value="1"/>
</dbReference>
<dbReference type="NCBIfam" id="TIGR00120">
    <property type="entry name" value="ArgJ"/>
    <property type="match status" value="1"/>
</dbReference>
<dbReference type="EMBL" id="OX336137">
    <property type="protein sequence ID" value="CAI2719682.1"/>
    <property type="molecule type" value="Genomic_DNA"/>
</dbReference>
<feature type="chain" id="PRO_5044935111" description="Arginine biosynthesis bifunctional protein ArgJ alpha chain" evidence="6">
    <location>
        <begin position="1"/>
        <end position="183"/>
    </location>
</feature>
<comment type="subcellular location">
    <subcellularLocation>
        <location evidence="6">Cytoplasm</location>
    </subcellularLocation>
</comment>
<dbReference type="PANTHER" id="PTHR23100:SF0">
    <property type="entry name" value="ARGININE BIOSYNTHESIS BIFUNCTIONAL PROTEIN ARGJ, MITOCHONDRIAL"/>
    <property type="match status" value="1"/>
</dbReference>
<feature type="binding site" evidence="6">
    <location>
        <position position="270"/>
    </location>
    <ligand>
        <name>substrate</name>
    </ligand>
</feature>
<organism evidence="7 8">
    <name type="scientific">Nitrospina watsonii</name>
    <dbReference type="NCBI Taxonomy" id="1323948"/>
    <lineage>
        <taxon>Bacteria</taxon>
        <taxon>Pseudomonadati</taxon>
        <taxon>Nitrospinota/Tectimicrobiota group</taxon>
        <taxon>Nitrospinota</taxon>
        <taxon>Nitrospinia</taxon>
        <taxon>Nitrospinales</taxon>
        <taxon>Nitrospinaceae</taxon>
        <taxon>Nitrospina</taxon>
    </lineage>
</organism>
<evidence type="ECO:0000256" key="4">
    <source>
        <dbReference type="ARBA" id="ARBA00022813"/>
    </source>
</evidence>
<dbReference type="Pfam" id="PF01960">
    <property type="entry name" value="ArgJ"/>
    <property type="match status" value="1"/>
</dbReference>
<protein>
    <recommendedName>
        <fullName evidence="6">Arginine biosynthesis bifunctional protein ArgJ</fullName>
    </recommendedName>
    <domain>
        <recommendedName>
            <fullName evidence="6">Glutamate N-acetyltransferase</fullName>
            <ecNumber evidence="6">2.3.1.35</ecNumber>
        </recommendedName>
        <alternativeName>
            <fullName evidence="6">Ornithine acetyltransferase</fullName>
            <shortName evidence="6">OATase</shortName>
        </alternativeName>
        <alternativeName>
            <fullName evidence="6">Ornithine transacetylase</fullName>
        </alternativeName>
    </domain>
    <domain>
        <recommendedName>
            <fullName evidence="6">Amino-acid acetyltransferase</fullName>
            <ecNumber evidence="6">2.3.1.1</ecNumber>
        </recommendedName>
        <alternativeName>
            <fullName evidence="6">N-acetylglutamate synthase</fullName>
            <shortName evidence="6">AGSase</shortName>
        </alternativeName>
    </domain>
    <component>
        <recommendedName>
            <fullName evidence="6">Arginine biosynthesis bifunctional protein ArgJ alpha chain</fullName>
        </recommendedName>
    </component>
    <component>
        <recommendedName>
            <fullName evidence="6">Arginine biosynthesis bifunctional protein ArgJ beta chain</fullName>
        </recommendedName>
    </component>
</protein>
<keyword evidence="6" id="KW-0511">Multifunctional enzyme</keyword>
<feature type="site" description="Involved in the stabilization of negative charge on the oxyanion by the formation of the oxyanion hole" evidence="6">
    <location>
        <position position="114"/>
    </location>
</feature>
<dbReference type="InterPro" id="IPR042195">
    <property type="entry name" value="ArgJ_beta_C"/>
</dbReference>
<comment type="catalytic activity">
    <reaction evidence="6">
        <text>L-glutamate + acetyl-CoA = N-acetyl-L-glutamate + CoA + H(+)</text>
        <dbReference type="Rhea" id="RHEA:24292"/>
        <dbReference type="ChEBI" id="CHEBI:15378"/>
        <dbReference type="ChEBI" id="CHEBI:29985"/>
        <dbReference type="ChEBI" id="CHEBI:44337"/>
        <dbReference type="ChEBI" id="CHEBI:57287"/>
        <dbReference type="ChEBI" id="CHEBI:57288"/>
        <dbReference type="EC" id="2.3.1.1"/>
    </reaction>
</comment>
<keyword evidence="6" id="KW-0963">Cytoplasm</keyword>
<dbReference type="Proteomes" id="UP001157733">
    <property type="component" value="Chromosome"/>
</dbReference>
<keyword evidence="8" id="KW-1185">Reference proteome</keyword>
<gene>
    <name evidence="6 7" type="primary">argJ</name>
    <name evidence="7" type="ORF">NSPWAT_2826</name>
</gene>
<reference evidence="7 8" key="1">
    <citation type="submission" date="2022-09" db="EMBL/GenBank/DDBJ databases">
        <authorList>
            <person name="Kop L."/>
        </authorList>
    </citation>
    <scope>NUCLEOTIDE SEQUENCE [LARGE SCALE GENOMIC DNA]</scope>
    <source>
        <strain evidence="7 8">347</strain>
    </source>
</reference>
<keyword evidence="6" id="KW-0028">Amino-acid biosynthesis</keyword>
<feature type="site" description="Cleavage; by autolysis" evidence="6">
    <location>
        <begin position="183"/>
        <end position="184"/>
    </location>
</feature>
<keyword evidence="4 6" id="KW-0068">Autocatalytic cleavage</keyword>
<evidence type="ECO:0000313" key="8">
    <source>
        <dbReference type="Proteomes" id="UP001157733"/>
    </source>
</evidence>
<sequence length="398" mass="41456">MKLKTKKTLSVPGFVAGGMACGIKKNGKPDLALIVSETPATAAGLFTTNQVVSPTVTVTRQHLQAAKSVRAIVANSGNANACTGPSGDRACRDMVVLTAKQLGVTERDVLVASTGVIGVPFPLAPVEKGLPQLAGNLVANGWDDAARAILTTDLVIKTACVEYGGVTVGGITKGSGMIHPNMATMLAFVGTNLKIGKADLKAALKVANEYTFNRINVDGDTSTNDMILVLANGQAGNAPVKKGTQAFKEFVAALTEVCRSLAFQIVKDGEGATKFVTVGVKGAKTEKQALRVSRAVADSKLVQTALFGEDPNWGRIIAAVGYAGVPLKPEKIDIAFNGTPLVKNGAPVAGLSVAALHKQMKAKDLRIDIGLNLGRASAETYTCDLSYDYVRINAEYTT</sequence>
<evidence type="ECO:0000256" key="6">
    <source>
        <dbReference type="HAMAP-Rule" id="MF_01106"/>
    </source>
</evidence>
<feature type="binding site" evidence="6">
    <location>
        <position position="173"/>
    </location>
    <ligand>
        <name>substrate</name>
    </ligand>
</feature>
<keyword evidence="5 6" id="KW-0012">Acyltransferase</keyword>
<proteinExistence type="inferred from homology"/>
<evidence type="ECO:0000256" key="2">
    <source>
        <dbReference type="ARBA" id="ARBA00011475"/>
    </source>
</evidence>
<dbReference type="PROSITE" id="PS51257">
    <property type="entry name" value="PROKAR_LIPOPROTEIN"/>
    <property type="match status" value="1"/>
</dbReference>
<evidence type="ECO:0000313" key="7">
    <source>
        <dbReference type="EMBL" id="CAI2719682.1"/>
    </source>
</evidence>
<dbReference type="Gene3D" id="3.60.70.12">
    <property type="entry name" value="L-amino peptidase D-ALA esterase/amidase"/>
    <property type="match status" value="1"/>
</dbReference>
<accession>A0ABM9HHP2</accession>
<comment type="pathway">
    <text evidence="6">Amino-acid biosynthesis; L-arginine biosynthesis; L-ornithine and N-acetyl-L-glutamate from L-glutamate and N(2)-acetyl-L-ornithine (cyclic): step 1/1.</text>
</comment>
<dbReference type="GO" id="GO:0004358">
    <property type="term" value="F:L-glutamate N-acetyltransferase activity, acting on acetyl-L-ornithine as donor"/>
    <property type="evidence" value="ECO:0007669"/>
    <property type="project" value="UniProtKB-EC"/>
</dbReference>
<comment type="pathway">
    <text evidence="6">Amino-acid biosynthesis; L-arginine biosynthesis; N(2)-acetyl-L-ornithine from L-glutamate: step 1/4.</text>
</comment>
<dbReference type="NCBIfam" id="NF003802">
    <property type="entry name" value="PRK05388.1"/>
    <property type="match status" value="1"/>
</dbReference>
<dbReference type="EC" id="2.3.1.1" evidence="6"/>
<keyword evidence="6" id="KW-0055">Arginine biosynthesis</keyword>
<keyword evidence="3 6" id="KW-0808">Transferase</keyword>
<dbReference type="PANTHER" id="PTHR23100">
    <property type="entry name" value="ARGININE BIOSYNTHESIS BIFUNCTIONAL PROTEIN ARGJ"/>
    <property type="match status" value="1"/>
</dbReference>
<feature type="chain" id="PRO_5044935112" description="Arginine biosynthesis bifunctional protein ArgJ beta chain" evidence="6">
    <location>
        <begin position="184"/>
        <end position="398"/>
    </location>
</feature>
<dbReference type="HAMAP" id="MF_01106">
    <property type="entry name" value="ArgJ"/>
    <property type="match status" value="1"/>
</dbReference>
<feature type="binding site" evidence="6">
    <location>
        <position position="393"/>
    </location>
    <ligand>
        <name>substrate</name>
    </ligand>
</feature>
<name>A0ABM9HHP2_9BACT</name>
<feature type="site" description="Involved in the stabilization of negative charge on the oxyanion by the formation of the oxyanion hole" evidence="6">
    <location>
        <position position="115"/>
    </location>
</feature>